<keyword evidence="8" id="KW-0333">Golgi apparatus</keyword>
<keyword evidence="9" id="KW-0472">Membrane</keyword>
<comment type="similarity">
    <text evidence="2">Belongs to the glycosyltransferase 31 family.</text>
</comment>
<evidence type="ECO:0000256" key="2">
    <source>
        <dbReference type="ARBA" id="ARBA00008661"/>
    </source>
</evidence>
<dbReference type="InterPro" id="IPR002659">
    <property type="entry name" value="Glyco_trans_31"/>
</dbReference>
<evidence type="ECO:0000256" key="4">
    <source>
        <dbReference type="ARBA" id="ARBA00022679"/>
    </source>
</evidence>
<gene>
    <name evidence="11" type="ORF">Ctob_009471</name>
</gene>
<evidence type="ECO:0000256" key="1">
    <source>
        <dbReference type="ARBA" id="ARBA00004323"/>
    </source>
</evidence>
<reference evidence="12" key="1">
    <citation type="journal article" date="2015" name="PLoS Genet.">
        <title>Genome Sequence and Transcriptome Analyses of Chrysochromulina tobin: Metabolic Tools for Enhanced Algal Fitness in the Prominent Order Prymnesiales (Haptophyceae).</title>
        <authorList>
            <person name="Hovde B.T."/>
            <person name="Deodato C.R."/>
            <person name="Hunsperger H.M."/>
            <person name="Ryken S.A."/>
            <person name="Yost W."/>
            <person name="Jha R.K."/>
            <person name="Patterson J."/>
            <person name="Monnat R.J. Jr."/>
            <person name="Barlow S.B."/>
            <person name="Starkenburg S.R."/>
            <person name="Cattolico R.A."/>
        </authorList>
    </citation>
    <scope>NUCLEOTIDE SEQUENCE</scope>
    <source>
        <strain evidence="12">CCMP291</strain>
    </source>
</reference>
<evidence type="ECO:0000256" key="10">
    <source>
        <dbReference type="SAM" id="MobiDB-lite"/>
    </source>
</evidence>
<keyword evidence="4" id="KW-0808">Transferase</keyword>
<keyword evidence="6" id="KW-0735">Signal-anchor</keyword>
<feature type="compositionally biased region" description="Basic residues" evidence="10">
    <location>
        <begin position="415"/>
        <end position="424"/>
    </location>
</feature>
<sequence length="1499" mass="165881">MRAARRVFWTSWGRIQKCDLSTGRVEDVVRGLVDPTGLVFDEREDGRLFWTDAKAGKVQCAALDGTRVCDVATGLDEPFGLVLGPTHLFWTDRRRGAIQSCCLRTGAVRDVITGLCAPEGIGVWMLIGVQTGPTHRGRRDGIRRSWKRWDQDNSGVLVCFLIGRVGIAAEVLAELGEEGKAHNDLLWLVNATDAGVPTIKGYHWWRAANRLLPPPGSTRGIRIAAKVDDDSFLHVGNLMADMRRLHCAEYLHYGSIGFTGYDPSIWKLCGWSWQTHGANYRKNQCADHGAYPPFPFMNGVLELLSAPLVRYVATSPDVFAFVTRAERAVEARKAAGWGMSLKGGQRGPRVWRQNEDVALGFWLSRAERRGLFNVTWVRINDRAMNMACISTKGDNHHCPDWRHHLQQKKDQAIRNAKKAAKRKADRAAANASRRPAEQCSSCDGDDGDSAGRSAGRTVKPKRHFGDAPEETEQQKRGRLEETIEQLQVALEAAEAAAVKENLATKAEQSRHRRMFGAPCTEAAQRLYAAFEIDEHGFPRNKAAAERMAQREVAKVVGPLGALSTDQQAAVLTAAIKRPALREAANRAGIGQASLGERIVDRVKAAFASQGIKRGSLGADIEASVDSFFNLAAPTPNEEVMQRGKHAKKQKAAGGEAKVAAVVGAREWASELGLSLTTAWRRLKGAIERRAKLDEGEEDAYWTYYRERVGQGIDEETRKLVLDFYIGHPSIKRSPMKSDTLQMKDANGEKVLVAKLLSEVSLTDVYIDFEKKHPGLLKERAFRELRPPELRRMSRRQLDMCGCRWCIEMRLFQDALNAERAVLAIKHAAAPYTAPYTHDKPRAAAADATCTLGLCDKCGTAKMKTHPLEEDTSATAHMMRYHYYDTIETQTSYNTTSKHIKLVKSKPVPMGEFMKLYREKLAYYTYHAGMVRLTTTIRIERMGISPGDAALIIDYSEKLNKERNKKPQSQHWETTSMTIEVAVAEAWRLELDAAEVARIAARLLTAKGDERGKVLEEEKALGKRVYYHCSDYKPQVAAVTTHNMEIMLKEMLTLGELKEGARGSGKGKGGTVWLKMDGCAKQYKCSKAMYLMCQLALRLDLTLDQMNEVTGHGKDEADGHGGVFKTWLTSKMLASDIVSGEIEAADVVDGELASFADKMCEVARRGLSELKPQQMNSKRARLSNLLQRVFKTYTEADICTPPEMAAMTAALSTGVPASMDSRMKATLAHNNYRADPELQREGQNKVIAARRLACACAGCRAHLQLPIANRYKPHDDCAWAAIFERLNDWKLVELKPIGEEGAAQQEEDDAMQLQDRTDDMAARCAPGEYLATRGKGEHAPDGYYVLRATSAPYELDETTTLHELLDDDGKSIVVEKGATVVDAVYLNKVPGGRELSGWYTPFALGDARGNVRVPTHMVLMAGFSMPAGTNVPGAKKWVDPTGRDPAYPGGPLSAKDKKAQGAWGLKFMRVDAVEKGALVLPTETHASIMDELDTRAAARE</sequence>
<evidence type="ECO:0000256" key="9">
    <source>
        <dbReference type="ARBA" id="ARBA00023136"/>
    </source>
</evidence>
<dbReference type="EMBL" id="JWZX01001826">
    <property type="protein sequence ID" value="KOO32209.1"/>
    <property type="molecule type" value="Genomic_DNA"/>
</dbReference>
<dbReference type="InterPro" id="IPR000033">
    <property type="entry name" value="LDLR_classB_rpt"/>
</dbReference>
<evidence type="ECO:0000256" key="5">
    <source>
        <dbReference type="ARBA" id="ARBA00022692"/>
    </source>
</evidence>
<protein>
    <submittedName>
        <fullName evidence="11">Low-density lipoprotein receptor-related protein 4-like protein</fullName>
    </submittedName>
</protein>
<evidence type="ECO:0000313" key="12">
    <source>
        <dbReference type="Proteomes" id="UP000037460"/>
    </source>
</evidence>
<organism evidence="11 12">
    <name type="scientific">Chrysochromulina tobinii</name>
    <dbReference type="NCBI Taxonomy" id="1460289"/>
    <lineage>
        <taxon>Eukaryota</taxon>
        <taxon>Haptista</taxon>
        <taxon>Haptophyta</taxon>
        <taxon>Prymnesiophyceae</taxon>
        <taxon>Prymnesiales</taxon>
        <taxon>Chrysochromulinaceae</taxon>
        <taxon>Chrysochromulina</taxon>
    </lineage>
</organism>
<proteinExistence type="inferred from homology"/>
<evidence type="ECO:0000256" key="8">
    <source>
        <dbReference type="ARBA" id="ARBA00023034"/>
    </source>
</evidence>
<keyword evidence="5" id="KW-0812">Transmembrane</keyword>
<dbReference type="Gene3D" id="2.120.10.30">
    <property type="entry name" value="TolB, C-terminal domain"/>
    <property type="match status" value="1"/>
</dbReference>
<dbReference type="SUPFAM" id="SSF63825">
    <property type="entry name" value="YWTD domain"/>
    <property type="match status" value="1"/>
</dbReference>
<dbReference type="PROSITE" id="PS51120">
    <property type="entry name" value="LDLRB"/>
    <property type="match status" value="1"/>
</dbReference>
<accession>A0A0M0K074</accession>
<keyword evidence="12" id="KW-1185">Reference proteome</keyword>
<evidence type="ECO:0000256" key="7">
    <source>
        <dbReference type="ARBA" id="ARBA00022989"/>
    </source>
</evidence>
<dbReference type="InterPro" id="IPR011042">
    <property type="entry name" value="6-blade_b-propeller_TolB-like"/>
</dbReference>
<dbReference type="Proteomes" id="UP000037460">
    <property type="component" value="Unassembled WGS sequence"/>
</dbReference>
<dbReference type="GO" id="GO:0008378">
    <property type="term" value="F:galactosyltransferase activity"/>
    <property type="evidence" value="ECO:0007669"/>
    <property type="project" value="TreeGrafter"/>
</dbReference>
<keyword evidence="11" id="KW-0675">Receptor</keyword>
<evidence type="ECO:0000256" key="3">
    <source>
        <dbReference type="ARBA" id="ARBA00022676"/>
    </source>
</evidence>
<keyword evidence="11" id="KW-0449">Lipoprotein</keyword>
<evidence type="ECO:0000256" key="6">
    <source>
        <dbReference type="ARBA" id="ARBA00022968"/>
    </source>
</evidence>
<dbReference type="GO" id="GO:0000139">
    <property type="term" value="C:Golgi membrane"/>
    <property type="evidence" value="ECO:0007669"/>
    <property type="project" value="UniProtKB-SubCell"/>
</dbReference>
<dbReference type="SMART" id="SM00135">
    <property type="entry name" value="LY"/>
    <property type="match status" value="1"/>
</dbReference>
<feature type="region of interest" description="Disordered" evidence="10">
    <location>
        <begin position="405"/>
        <end position="478"/>
    </location>
</feature>
<evidence type="ECO:0000313" key="11">
    <source>
        <dbReference type="EMBL" id="KOO32209.1"/>
    </source>
</evidence>
<dbReference type="PANTHER" id="PTHR11214">
    <property type="entry name" value="BETA-1,3-N-ACETYLGLUCOSAMINYLTRANSFERASE"/>
    <property type="match status" value="1"/>
</dbReference>
<comment type="subcellular location">
    <subcellularLocation>
        <location evidence="1">Golgi apparatus membrane</location>
        <topology evidence="1">Single-pass type II membrane protein</topology>
    </subcellularLocation>
</comment>
<dbReference type="PANTHER" id="PTHR11214:SF3">
    <property type="entry name" value="BETA-1,3-GALACTOSYLTRANSFERASE 6"/>
    <property type="match status" value="1"/>
</dbReference>
<keyword evidence="7" id="KW-1133">Transmembrane helix</keyword>
<name>A0A0M0K074_9EUKA</name>
<comment type="caution">
    <text evidence="11">The sequence shown here is derived from an EMBL/GenBank/DDBJ whole genome shotgun (WGS) entry which is preliminary data.</text>
</comment>
<keyword evidence="3" id="KW-0328">Glycosyltransferase</keyword>